<evidence type="ECO:0000313" key="6">
    <source>
        <dbReference type="Proteomes" id="UP000186922"/>
    </source>
</evidence>
<dbReference type="PANTHER" id="PTHR43245">
    <property type="entry name" value="BIFUNCTIONAL POLYMYXIN RESISTANCE PROTEIN ARNA"/>
    <property type="match status" value="1"/>
</dbReference>
<evidence type="ECO:0000256" key="2">
    <source>
        <dbReference type="ARBA" id="ARBA00023002"/>
    </source>
</evidence>
<reference evidence="5 6" key="1">
    <citation type="journal article" date="2016" name="Nat. Commun.">
        <title>Extremotolerant tardigrade genome and improved radiotolerance of human cultured cells by tardigrade-unique protein.</title>
        <authorList>
            <person name="Hashimoto T."/>
            <person name="Horikawa D.D."/>
            <person name="Saito Y."/>
            <person name="Kuwahara H."/>
            <person name="Kozuka-Hata H."/>
            <person name="Shin-I T."/>
            <person name="Minakuchi Y."/>
            <person name="Ohishi K."/>
            <person name="Motoyama A."/>
            <person name="Aizu T."/>
            <person name="Enomoto A."/>
            <person name="Kondo K."/>
            <person name="Tanaka S."/>
            <person name="Hara Y."/>
            <person name="Koshikawa S."/>
            <person name="Sagara H."/>
            <person name="Miura T."/>
            <person name="Yokobori S."/>
            <person name="Miyagawa K."/>
            <person name="Suzuki Y."/>
            <person name="Kubo T."/>
            <person name="Oyama M."/>
            <person name="Kohara Y."/>
            <person name="Fujiyama A."/>
            <person name="Arakawa K."/>
            <person name="Katayama T."/>
            <person name="Toyoda A."/>
            <person name="Kunieda T."/>
        </authorList>
    </citation>
    <scope>NUCLEOTIDE SEQUENCE [LARGE SCALE GENOMIC DNA]</scope>
    <source>
        <strain evidence="5 6">YOKOZUNA-1</strain>
    </source>
</reference>
<dbReference type="Pfam" id="PF01073">
    <property type="entry name" value="3Beta_HSD"/>
    <property type="match status" value="1"/>
</dbReference>
<dbReference type="Proteomes" id="UP000186922">
    <property type="component" value="Unassembled WGS sequence"/>
</dbReference>
<feature type="domain" description="3-beta hydroxysteroid dehydrogenase/isomerase" evidence="4">
    <location>
        <begin position="14"/>
        <end position="292"/>
    </location>
</feature>
<dbReference type="OrthoDB" id="1925334at2759"/>
<dbReference type="FunFam" id="3.40.50.720:FF:000495">
    <property type="entry name" value="3 hydroxysteroid dehydrogenase, putative"/>
    <property type="match status" value="1"/>
</dbReference>
<accession>A0A1D1USU6</accession>
<comment type="similarity">
    <text evidence="1 3">Belongs to the 3-beta-HSD family.</text>
</comment>
<dbReference type="InterPro" id="IPR002225">
    <property type="entry name" value="3Beta_OHSteriod_DH/Estase"/>
</dbReference>
<dbReference type="InterPro" id="IPR050177">
    <property type="entry name" value="Lipid_A_modif_metabolic_enz"/>
</dbReference>
<protein>
    <recommendedName>
        <fullName evidence="4">3-beta hydroxysteroid dehydrogenase/isomerase domain-containing protein</fullName>
    </recommendedName>
</protein>
<dbReference type="EMBL" id="BDGG01000002">
    <property type="protein sequence ID" value="GAU92746.1"/>
    <property type="molecule type" value="Genomic_DNA"/>
</dbReference>
<keyword evidence="3" id="KW-1133">Transmembrane helix</keyword>
<feature type="transmembrane region" description="Helical" evidence="3">
    <location>
        <begin position="298"/>
        <end position="317"/>
    </location>
</feature>
<keyword evidence="3" id="KW-0472">Membrane</keyword>
<gene>
    <name evidence="5" type="primary">RvY_04789-1</name>
    <name evidence="5" type="synonym">RvY_04789.1</name>
    <name evidence="5" type="ORF">RvY_04789</name>
</gene>
<dbReference type="STRING" id="947166.A0A1D1USU6"/>
<evidence type="ECO:0000256" key="1">
    <source>
        <dbReference type="ARBA" id="ARBA00009219"/>
    </source>
</evidence>
<keyword evidence="6" id="KW-1185">Reference proteome</keyword>
<organism evidence="5 6">
    <name type="scientific">Ramazzottius varieornatus</name>
    <name type="common">Water bear</name>
    <name type="synonym">Tardigrade</name>
    <dbReference type="NCBI Taxonomy" id="947166"/>
    <lineage>
        <taxon>Eukaryota</taxon>
        <taxon>Metazoa</taxon>
        <taxon>Ecdysozoa</taxon>
        <taxon>Tardigrada</taxon>
        <taxon>Eutardigrada</taxon>
        <taxon>Parachela</taxon>
        <taxon>Hypsibioidea</taxon>
        <taxon>Ramazzottiidae</taxon>
        <taxon>Ramazzottius</taxon>
    </lineage>
</organism>
<dbReference type="GO" id="GO:0016616">
    <property type="term" value="F:oxidoreductase activity, acting on the CH-OH group of donors, NAD or NADP as acceptor"/>
    <property type="evidence" value="ECO:0007669"/>
    <property type="project" value="InterPro"/>
</dbReference>
<evidence type="ECO:0000256" key="3">
    <source>
        <dbReference type="RuleBase" id="RU004475"/>
    </source>
</evidence>
<dbReference type="GO" id="GO:0006694">
    <property type="term" value="P:steroid biosynthetic process"/>
    <property type="evidence" value="ECO:0007669"/>
    <property type="project" value="InterPro"/>
</dbReference>
<name>A0A1D1USU6_RAMVA</name>
<dbReference type="SUPFAM" id="SSF51735">
    <property type="entry name" value="NAD(P)-binding Rossmann-fold domains"/>
    <property type="match status" value="1"/>
</dbReference>
<evidence type="ECO:0000259" key="4">
    <source>
        <dbReference type="Pfam" id="PF01073"/>
    </source>
</evidence>
<keyword evidence="3" id="KW-0812">Transmembrane</keyword>
<dbReference type="InterPro" id="IPR036291">
    <property type="entry name" value="NAD(P)-bd_dom_sf"/>
</dbReference>
<dbReference type="AlphaFoldDB" id="A0A1D1USU6"/>
<dbReference type="Gene3D" id="3.40.50.720">
    <property type="entry name" value="NAD(P)-binding Rossmann-like Domain"/>
    <property type="match status" value="1"/>
</dbReference>
<evidence type="ECO:0000313" key="5">
    <source>
        <dbReference type="EMBL" id="GAU92746.1"/>
    </source>
</evidence>
<comment type="caution">
    <text evidence="5">The sequence shown here is derived from an EMBL/GenBank/DDBJ whole genome shotgun (WGS) entry which is preliminary data.</text>
</comment>
<sequence length="374" mass="42454">MMTERIDLPVSSVLITGGNGTLGRSIVDLLLKTVPSLKLIRLFDMNPEGREYFEKLLAKGHKTKIEYEVGDIQDRQALQKMLQGIEAVFHTAGIMDVTMFPNASLMWSVNCRGTQNLMEESLSAKVRYFIHTSSVNSVIGKEGGADLAESDCTKPDSWHWQTYGETKWFAEQIVLEADNLPLPNDLTIRTLCLRPTMFYGENDHMNILKILQLARGFGGKLVRIGTAEDMTVQQTYVGNVAWAHLLALKALTERPDDCAGRAYFVTDNTPLGNLSDFAEPFLKDSGMKLTSFSIPFKLVYFISLLLLFAVNLVRKFIPEWRPSKSWDVSMMQLVFPTMKCSFSRKEAEERLGYSPLFTFEESSERSRAYYRNKF</sequence>
<proteinExistence type="inferred from homology"/>
<keyword evidence="2 3" id="KW-0560">Oxidoreductase</keyword>
<dbReference type="PANTHER" id="PTHR43245:SF51">
    <property type="entry name" value="SHORT CHAIN DEHYDROGENASE_REDUCTASE FAMILY 42E, MEMBER 2"/>
    <property type="match status" value="1"/>
</dbReference>